<dbReference type="Proteomes" id="UP001620626">
    <property type="component" value="Unassembled WGS sequence"/>
</dbReference>
<gene>
    <name evidence="1" type="ORF">niasHT_022477</name>
</gene>
<evidence type="ECO:0000313" key="2">
    <source>
        <dbReference type="Proteomes" id="UP001620626"/>
    </source>
</evidence>
<organism evidence="1 2">
    <name type="scientific">Heterodera trifolii</name>
    <dbReference type="NCBI Taxonomy" id="157864"/>
    <lineage>
        <taxon>Eukaryota</taxon>
        <taxon>Metazoa</taxon>
        <taxon>Ecdysozoa</taxon>
        <taxon>Nematoda</taxon>
        <taxon>Chromadorea</taxon>
        <taxon>Rhabditida</taxon>
        <taxon>Tylenchina</taxon>
        <taxon>Tylenchomorpha</taxon>
        <taxon>Tylenchoidea</taxon>
        <taxon>Heteroderidae</taxon>
        <taxon>Heteroderinae</taxon>
        <taxon>Heterodera</taxon>
    </lineage>
</organism>
<sequence>MSDNPKEAEEKMAKAIFISADGWLCVFDLLPASQLGLGIAMISHRFDIYVDEHFKTRKWAFITIPIRRKIGENGTNEMEIVNFRGKSLPIPQIQLPRKVIGFRRINIYYIDRNVIAFLNRFRPLFAACQINLAIDTYYNNRISELILHNIWPMIEKNICGMFLSVRNFYLLRQLAPSILNKCPSLGVVSFYEADFFAEFPCDDSAVASDGQAVAKWLFTALPNNVPKVLRCWSDAKDGNFASKIEDFKTAFASASSPANFIVSISSPSSFVEFVSPFALTNELTREQLALKRTKDIHRILLVRCPIVRDASKWTKLEVEAINWRVHDQWNEIQIQIKEDAIGDGLLDEIPGPSDQQQK</sequence>
<keyword evidence="2" id="KW-1185">Reference proteome</keyword>
<protein>
    <submittedName>
        <fullName evidence="1">Uncharacterized protein</fullName>
    </submittedName>
</protein>
<evidence type="ECO:0000313" key="1">
    <source>
        <dbReference type="EMBL" id="KAL3089845.1"/>
    </source>
</evidence>
<comment type="caution">
    <text evidence="1">The sequence shown here is derived from an EMBL/GenBank/DDBJ whole genome shotgun (WGS) entry which is preliminary data.</text>
</comment>
<reference evidence="1 2" key="1">
    <citation type="submission" date="2024-10" db="EMBL/GenBank/DDBJ databases">
        <authorList>
            <person name="Kim D."/>
        </authorList>
    </citation>
    <scope>NUCLEOTIDE SEQUENCE [LARGE SCALE GENOMIC DNA]</scope>
    <source>
        <strain evidence="1">BH-2024</strain>
    </source>
</reference>
<proteinExistence type="predicted"/>
<accession>A0ABD2JGZ1</accession>
<dbReference type="EMBL" id="JBICBT010000971">
    <property type="protein sequence ID" value="KAL3089845.1"/>
    <property type="molecule type" value="Genomic_DNA"/>
</dbReference>
<dbReference type="AlphaFoldDB" id="A0ABD2JGZ1"/>
<name>A0ABD2JGZ1_9BILA</name>